<dbReference type="OrthoDB" id="5394991at2759"/>
<feature type="region of interest" description="Disordered" evidence="1">
    <location>
        <begin position="1"/>
        <end position="22"/>
    </location>
</feature>
<comment type="caution">
    <text evidence="2">The sequence shown here is derived from an EMBL/GenBank/DDBJ whole genome shotgun (WGS) entry which is preliminary data.</text>
</comment>
<evidence type="ECO:0000313" key="2">
    <source>
        <dbReference type="EMBL" id="CAF9932606.1"/>
    </source>
</evidence>
<name>A0A8H3FUR0_9LECA</name>
<evidence type="ECO:0000256" key="1">
    <source>
        <dbReference type="SAM" id="MobiDB-lite"/>
    </source>
</evidence>
<evidence type="ECO:0000313" key="3">
    <source>
        <dbReference type="Proteomes" id="UP000664534"/>
    </source>
</evidence>
<accession>A0A8H3FUR0</accession>
<gene>
    <name evidence="2" type="ORF">IMSHALPRED_008940</name>
</gene>
<dbReference type="EMBL" id="CAJPDT010000066">
    <property type="protein sequence ID" value="CAF9932606.1"/>
    <property type="molecule type" value="Genomic_DNA"/>
</dbReference>
<dbReference type="Proteomes" id="UP000664534">
    <property type="component" value="Unassembled WGS sequence"/>
</dbReference>
<dbReference type="AlphaFoldDB" id="A0A8H3FUR0"/>
<sequence>MNSGAPRRGRRPLSLADHRDEKPDDSWYDAWYDAWCDAQSSFAVMAINTIRLGFWATNAEMSQLWKSIENEMTARQVLVREKEIVNHSEALTTLQVKRLKAVDAGIEKIPHFKNMMSVINGHQGYKEKMYYALRFNCLKRRSLRRKPLIPAPAPAPASTPGRPRRHAAIPIPAPTVNPSQNPVPGRGRPRRDAPIPRSAPIVAPSQNPAPARRRGRPRRNAPLPGSTPILAPSQNPASPSMTLEKEIPHAKLGLKIINIGINGVKGAVRYLPLYLIGETSVLKFLNLPNDEFKARVEPEDLSFGELKKLVCEDRKMRGAVSVTCPELDETITKDRDFHTAIHVLLERGSKIEFMFWDDELVSLKVLARSLCLDERADC</sequence>
<keyword evidence="3" id="KW-1185">Reference proteome</keyword>
<reference evidence="2" key="1">
    <citation type="submission" date="2021-03" db="EMBL/GenBank/DDBJ databases">
        <authorList>
            <person name="Tagirdzhanova G."/>
        </authorList>
    </citation>
    <scope>NUCLEOTIDE SEQUENCE</scope>
</reference>
<protein>
    <submittedName>
        <fullName evidence="2">Uncharacterized protein</fullName>
    </submittedName>
</protein>
<feature type="region of interest" description="Disordered" evidence="1">
    <location>
        <begin position="147"/>
        <end position="242"/>
    </location>
</feature>
<feature type="compositionally biased region" description="Polar residues" evidence="1">
    <location>
        <begin position="232"/>
        <end position="241"/>
    </location>
</feature>
<proteinExistence type="predicted"/>
<organism evidence="2 3">
    <name type="scientific">Imshaugia aleurites</name>
    <dbReference type="NCBI Taxonomy" id="172621"/>
    <lineage>
        <taxon>Eukaryota</taxon>
        <taxon>Fungi</taxon>
        <taxon>Dikarya</taxon>
        <taxon>Ascomycota</taxon>
        <taxon>Pezizomycotina</taxon>
        <taxon>Lecanoromycetes</taxon>
        <taxon>OSLEUM clade</taxon>
        <taxon>Lecanoromycetidae</taxon>
        <taxon>Lecanorales</taxon>
        <taxon>Lecanorineae</taxon>
        <taxon>Parmeliaceae</taxon>
        <taxon>Imshaugia</taxon>
    </lineage>
</organism>